<dbReference type="PANTHER" id="PTHR31246:SF17">
    <property type="entry name" value="MICROTUBULE-ASSOCIATED PROTEIN 70-2"/>
    <property type="match status" value="1"/>
</dbReference>
<keyword evidence="4" id="KW-0493">Microtubule</keyword>
<dbReference type="Pfam" id="PF07058">
    <property type="entry name" value="MAP70"/>
    <property type="match status" value="1"/>
</dbReference>
<dbReference type="GO" id="GO:0005874">
    <property type="term" value="C:microtubule"/>
    <property type="evidence" value="ECO:0007669"/>
    <property type="project" value="UniProtKB-KW"/>
</dbReference>
<keyword evidence="5 7" id="KW-0175">Coiled coil</keyword>
<evidence type="ECO:0000256" key="7">
    <source>
        <dbReference type="SAM" id="Coils"/>
    </source>
</evidence>
<dbReference type="Proteomes" id="UP000623129">
    <property type="component" value="Unassembled WGS sequence"/>
</dbReference>
<keyword evidence="10" id="KW-1185">Reference proteome</keyword>
<dbReference type="GO" id="GO:0007010">
    <property type="term" value="P:cytoskeleton organization"/>
    <property type="evidence" value="ECO:0007669"/>
    <property type="project" value="InterPro"/>
</dbReference>
<evidence type="ECO:0000256" key="4">
    <source>
        <dbReference type="ARBA" id="ARBA00022701"/>
    </source>
</evidence>
<feature type="compositionally biased region" description="Polar residues" evidence="8">
    <location>
        <begin position="363"/>
        <end position="373"/>
    </location>
</feature>
<comment type="caution">
    <text evidence="9">The sequence shown here is derived from an EMBL/GenBank/DDBJ whole genome shotgun (WGS) entry which is preliminary data.</text>
</comment>
<keyword evidence="6" id="KW-0206">Cytoskeleton</keyword>
<evidence type="ECO:0000313" key="9">
    <source>
        <dbReference type="EMBL" id="KAF3324169.1"/>
    </source>
</evidence>
<feature type="compositionally biased region" description="Polar residues" evidence="8">
    <location>
        <begin position="591"/>
        <end position="601"/>
    </location>
</feature>
<feature type="compositionally biased region" description="Low complexity" evidence="8">
    <location>
        <begin position="407"/>
        <end position="430"/>
    </location>
</feature>
<protein>
    <submittedName>
        <fullName evidence="9">Microtubule-associated protein 70-2-like protein</fullName>
    </submittedName>
</protein>
<keyword evidence="3" id="KW-0963">Cytoplasm</keyword>
<organism evidence="9 10">
    <name type="scientific">Carex littledalei</name>
    <dbReference type="NCBI Taxonomy" id="544730"/>
    <lineage>
        <taxon>Eukaryota</taxon>
        <taxon>Viridiplantae</taxon>
        <taxon>Streptophyta</taxon>
        <taxon>Embryophyta</taxon>
        <taxon>Tracheophyta</taxon>
        <taxon>Spermatophyta</taxon>
        <taxon>Magnoliopsida</taxon>
        <taxon>Liliopsida</taxon>
        <taxon>Poales</taxon>
        <taxon>Cyperaceae</taxon>
        <taxon>Cyperoideae</taxon>
        <taxon>Cariceae</taxon>
        <taxon>Carex</taxon>
        <taxon>Carex subgen. Euthyceras</taxon>
    </lineage>
</organism>
<comment type="subcellular location">
    <subcellularLocation>
        <location evidence="1">Cytoplasm</location>
        <location evidence="1">Cytoskeleton</location>
    </subcellularLocation>
</comment>
<evidence type="ECO:0000256" key="3">
    <source>
        <dbReference type="ARBA" id="ARBA00022490"/>
    </source>
</evidence>
<feature type="region of interest" description="Disordered" evidence="8">
    <location>
        <begin position="1"/>
        <end position="29"/>
    </location>
</feature>
<feature type="coiled-coil region" evidence="7">
    <location>
        <begin position="523"/>
        <end position="575"/>
    </location>
</feature>
<dbReference type="GO" id="GO:0008017">
    <property type="term" value="F:microtubule binding"/>
    <property type="evidence" value="ECO:0007669"/>
    <property type="project" value="InterPro"/>
</dbReference>
<feature type="compositionally biased region" description="Basic and acidic residues" evidence="8">
    <location>
        <begin position="474"/>
        <end position="498"/>
    </location>
</feature>
<dbReference type="AlphaFoldDB" id="A0A833QRK4"/>
<evidence type="ECO:0000256" key="8">
    <source>
        <dbReference type="SAM" id="MobiDB-lite"/>
    </source>
</evidence>
<evidence type="ECO:0000256" key="1">
    <source>
        <dbReference type="ARBA" id="ARBA00004245"/>
    </source>
</evidence>
<feature type="coiled-coil region" evidence="7">
    <location>
        <begin position="48"/>
        <end position="117"/>
    </location>
</feature>
<sequence>MTDASGRASGSGGGKAAPVRRRPSLRRSLDADEFINMMHGSDPIRVELTRLENQVRDKNRELGEAQAEIKSLKLSERAREKAHEEISEEFLKLEEKLKKTESLLESKNLEIKKLNDEKKASVVAQFAAEATLRRVHSAQKDDDMPPIEAILAPLEAELKIARQEIAKLQEDNKALDRLTKSKEAALLEAEKTVKTALAKASLVDDLQNRNQDLTKQIDICQEENRILDRLHRQKIAEVEKLSQTVKELEEAVLAGGAAANAVRDYQRKVQEMNDEKKTLDRELARAKVTANRVAVVVANEWKDGNDKVMPVKQWLEERRFMQGEMQQLRDKLAIAERSARIEAQLKDKYQLRLKVLEEGLRTPLNSSGRTNSEGKPLRNDISVVSRRQSLGGAGAADKIHKLISNGSSVNNKRSPSPRPSSLSVSSSMVLRRAKGASKSFDGGSRDLSRSVTSLTSNKNKSGNFAKTSLGVGVSEEKEKGEGLRNEEQVDSNISKDNEPNEEQVSGFLYDMLQKEVITLRKACEEKDQDLKDKNSAIEMLEKKVEMLTKAMEVEAKKMRREVAAMEKEIMAMRLDKDSDFKSRRLSISRAPVSTRNVPRSS</sequence>
<feature type="compositionally biased region" description="Polar residues" evidence="8">
    <location>
        <begin position="449"/>
        <end position="466"/>
    </location>
</feature>
<feature type="coiled-coil region" evidence="7">
    <location>
        <begin position="151"/>
        <end position="338"/>
    </location>
</feature>
<comment type="similarity">
    <text evidence="2">Belongs to the MAP70 family.</text>
</comment>
<feature type="region of interest" description="Disordered" evidence="8">
    <location>
        <begin position="362"/>
        <end position="500"/>
    </location>
</feature>
<gene>
    <name evidence="9" type="ORF">FCM35_KLT11636</name>
</gene>
<dbReference type="EMBL" id="SWLB01000022">
    <property type="protein sequence ID" value="KAF3324169.1"/>
    <property type="molecule type" value="Genomic_DNA"/>
</dbReference>
<evidence type="ECO:0000256" key="6">
    <source>
        <dbReference type="ARBA" id="ARBA00023212"/>
    </source>
</evidence>
<evidence type="ECO:0000256" key="5">
    <source>
        <dbReference type="ARBA" id="ARBA00023054"/>
    </source>
</evidence>
<proteinExistence type="inferred from homology"/>
<dbReference type="PANTHER" id="PTHR31246">
    <property type="entry name" value="MICROTUBULE-ASSOCIATED PROTEIN 70-2"/>
    <property type="match status" value="1"/>
</dbReference>
<name>A0A833QRK4_9POAL</name>
<dbReference type="InterPro" id="IPR009768">
    <property type="entry name" value="MAP70"/>
</dbReference>
<accession>A0A833QRK4</accession>
<evidence type="ECO:0000256" key="2">
    <source>
        <dbReference type="ARBA" id="ARBA00008825"/>
    </source>
</evidence>
<reference evidence="9" key="1">
    <citation type="submission" date="2020-01" db="EMBL/GenBank/DDBJ databases">
        <title>Genome sequence of Kobresia littledalei, the first chromosome-level genome in the family Cyperaceae.</title>
        <authorList>
            <person name="Qu G."/>
        </authorList>
    </citation>
    <scope>NUCLEOTIDE SEQUENCE</scope>
    <source>
        <strain evidence="9">C.B.Clarke</strain>
        <tissue evidence="9">Leaf</tissue>
    </source>
</reference>
<dbReference type="OrthoDB" id="675380at2759"/>
<evidence type="ECO:0000313" key="10">
    <source>
        <dbReference type="Proteomes" id="UP000623129"/>
    </source>
</evidence>
<feature type="region of interest" description="Disordered" evidence="8">
    <location>
        <begin position="580"/>
        <end position="601"/>
    </location>
</feature>